<dbReference type="EMBL" id="PGOL01008005">
    <property type="protein sequence ID" value="PKI32148.1"/>
    <property type="molecule type" value="Genomic_DNA"/>
</dbReference>
<sequence>MAAAANFDGVNLANQTSSHRGYFGHIGPGRAPPTAVKALEIELAAVLVDLVVMTRQATWEVAGRVDAGDGDGGGGGFSDFSFGVVGSQRLRVFLHCFDGCFIRYFTGSMDPKPTYKFPIGGNDVLEIELAAMEVDLVMMTRQVMQVEQLAAAVAMVVGFYSG</sequence>
<comment type="caution">
    <text evidence="1">The sequence shown here is derived from an EMBL/GenBank/DDBJ whole genome shotgun (WGS) entry which is preliminary data.</text>
</comment>
<accession>A0A2I0HKD9</accession>
<dbReference type="Proteomes" id="UP000233551">
    <property type="component" value="Unassembled WGS sequence"/>
</dbReference>
<organism evidence="1 2">
    <name type="scientific">Punica granatum</name>
    <name type="common">Pomegranate</name>
    <dbReference type="NCBI Taxonomy" id="22663"/>
    <lineage>
        <taxon>Eukaryota</taxon>
        <taxon>Viridiplantae</taxon>
        <taxon>Streptophyta</taxon>
        <taxon>Embryophyta</taxon>
        <taxon>Tracheophyta</taxon>
        <taxon>Spermatophyta</taxon>
        <taxon>Magnoliopsida</taxon>
        <taxon>eudicotyledons</taxon>
        <taxon>Gunneridae</taxon>
        <taxon>Pentapetalae</taxon>
        <taxon>rosids</taxon>
        <taxon>malvids</taxon>
        <taxon>Myrtales</taxon>
        <taxon>Lythraceae</taxon>
        <taxon>Punica</taxon>
    </lineage>
</organism>
<protein>
    <submittedName>
        <fullName evidence="1">Uncharacterized protein</fullName>
    </submittedName>
</protein>
<keyword evidence="2" id="KW-1185">Reference proteome</keyword>
<reference evidence="1 2" key="1">
    <citation type="submission" date="2017-11" db="EMBL/GenBank/DDBJ databases">
        <title>De-novo sequencing of pomegranate (Punica granatum L.) genome.</title>
        <authorList>
            <person name="Akparov Z."/>
            <person name="Amiraslanov A."/>
            <person name="Hajiyeva S."/>
            <person name="Abbasov M."/>
            <person name="Kaur K."/>
            <person name="Hamwieh A."/>
            <person name="Solovyev V."/>
            <person name="Salamov A."/>
            <person name="Braich B."/>
            <person name="Kosarev P."/>
            <person name="Mahmoud A."/>
            <person name="Hajiyev E."/>
            <person name="Babayeva S."/>
            <person name="Izzatullayeva V."/>
            <person name="Mammadov A."/>
            <person name="Mammadov A."/>
            <person name="Sharifova S."/>
            <person name="Ojaghi J."/>
            <person name="Eynullazada K."/>
            <person name="Bayramov B."/>
            <person name="Abdulazimova A."/>
            <person name="Shahmuradov I."/>
        </authorList>
    </citation>
    <scope>NUCLEOTIDE SEQUENCE [LARGE SCALE GENOMIC DNA]</scope>
    <source>
        <strain evidence="2">cv. AG2017</strain>
        <tissue evidence="1">Leaf</tissue>
    </source>
</reference>
<proteinExistence type="predicted"/>
<evidence type="ECO:0000313" key="1">
    <source>
        <dbReference type="EMBL" id="PKI32148.1"/>
    </source>
</evidence>
<gene>
    <name evidence="1" type="ORF">CRG98_047466</name>
</gene>
<dbReference type="AlphaFoldDB" id="A0A2I0HKD9"/>
<evidence type="ECO:0000313" key="2">
    <source>
        <dbReference type="Proteomes" id="UP000233551"/>
    </source>
</evidence>
<name>A0A2I0HKD9_PUNGR</name>